<gene>
    <name evidence="2" type="ORF">Tco_0857101</name>
</gene>
<sequence length="375" mass="41424">MSSYTHPSIPSDYDVEDAFSSTNAPNYIPTPPGYSPVTPGNISPDSSDDLTKDLLSSLSISPFHDDPYMKVIQAYDAIPPPQVIIALPAIVPPPMFDSRDFFPLEEISPPKDTETPVESPIPVSPSSSVRSSSPMPPKRTSTSAALAMTQAAIKKLVADSIAAALEAQAATMANTNRNTGTIRTPVARKGTNNHKRNFDDRRNITTNNDNNNYPIMITTTPMITTTTTLTIATTTTTKTITTVTTITTNSRIEGKKLSELMLPPQLRTKVSDLQQGGSFDQEVQKQKNSHKKQPAISKYLCDKSLVIPMKEIWLDDKLNVVEEPVEIMDREVKQLRRSCISIVKVRWNSEFTSEREDQIRAKYPHLFSNTTPSSN</sequence>
<feature type="compositionally biased region" description="Basic and acidic residues" evidence="1">
    <location>
        <begin position="101"/>
        <end position="114"/>
    </location>
</feature>
<dbReference type="Proteomes" id="UP001151760">
    <property type="component" value="Unassembled WGS sequence"/>
</dbReference>
<feature type="region of interest" description="Disordered" evidence="1">
    <location>
        <begin position="1"/>
        <end position="50"/>
    </location>
</feature>
<reference evidence="2" key="2">
    <citation type="submission" date="2022-01" db="EMBL/GenBank/DDBJ databases">
        <authorList>
            <person name="Yamashiro T."/>
            <person name="Shiraishi A."/>
            <person name="Satake H."/>
            <person name="Nakayama K."/>
        </authorList>
    </citation>
    <scope>NUCLEOTIDE SEQUENCE</scope>
</reference>
<keyword evidence="3" id="KW-1185">Reference proteome</keyword>
<feature type="region of interest" description="Disordered" evidence="1">
    <location>
        <begin position="101"/>
        <end position="143"/>
    </location>
</feature>
<feature type="region of interest" description="Disordered" evidence="1">
    <location>
        <begin position="180"/>
        <end position="212"/>
    </location>
</feature>
<evidence type="ECO:0000256" key="1">
    <source>
        <dbReference type="SAM" id="MobiDB-lite"/>
    </source>
</evidence>
<evidence type="ECO:0008006" key="4">
    <source>
        <dbReference type="Google" id="ProtNLM"/>
    </source>
</evidence>
<proteinExistence type="predicted"/>
<accession>A0ABQ5BAX1</accession>
<comment type="caution">
    <text evidence="2">The sequence shown here is derived from an EMBL/GenBank/DDBJ whole genome shotgun (WGS) entry which is preliminary data.</text>
</comment>
<protein>
    <recommendedName>
        <fullName evidence="4">Reverse transcriptase domain-containing protein</fullName>
    </recommendedName>
</protein>
<evidence type="ECO:0000313" key="2">
    <source>
        <dbReference type="EMBL" id="GJT10059.1"/>
    </source>
</evidence>
<reference evidence="2" key="1">
    <citation type="journal article" date="2022" name="Int. J. Mol. Sci.">
        <title>Draft Genome of Tanacetum Coccineum: Genomic Comparison of Closely Related Tanacetum-Family Plants.</title>
        <authorList>
            <person name="Yamashiro T."/>
            <person name="Shiraishi A."/>
            <person name="Nakayama K."/>
            <person name="Satake H."/>
        </authorList>
    </citation>
    <scope>NUCLEOTIDE SEQUENCE</scope>
</reference>
<dbReference type="PANTHER" id="PTHR46148:SF59">
    <property type="entry name" value="NUCLEOTIDYLTRANSFERASE, RIBONUCLEASE H"/>
    <property type="match status" value="1"/>
</dbReference>
<feature type="compositionally biased region" description="Low complexity" evidence="1">
    <location>
        <begin position="116"/>
        <end position="133"/>
    </location>
</feature>
<dbReference type="EMBL" id="BQNB010012959">
    <property type="protein sequence ID" value="GJT10059.1"/>
    <property type="molecule type" value="Genomic_DNA"/>
</dbReference>
<organism evidence="2 3">
    <name type="scientific">Tanacetum coccineum</name>
    <dbReference type="NCBI Taxonomy" id="301880"/>
    <lineage>
        <taxon>Eukaryota</taxon>
        <taxon>Viridiplantae</taxon>
        <taxon>Streptophyta</taxon>
        <taxon>Embryophyta</taxon>
        <taxon>Tracheophyta</taxon>
        <taxon>Spermatophyta</taxon>
        <taxon>Magnoliopsida</taxon>
        <taxon>eudicotyledons</taxon>
        <taxon>Gunneridae</taxon>
        <taxon>Pentapetalae</taxon>
        <taxon>asterids</taxon>
        <taxon>campanulids</taxon>
        <taxon>Asterales</taxon>
        <taxon>Asteraceae</taxon>
        <taxon>Asteroideae</taxon>
        <taxon>Anthemideae</taxon>
        <taxon>Anthemidinae</taxon>
        <taxon>Tanacetum</taxon>
    </lineage>
</organism>
<dbReference type="PANTHER" id="PTHR46148">
    <property type="entry name" value="CHROMO DOMAIN-CONTAINING PROTEIN"/>
    <property type="match status" value="1"/>
</dbReference>
<name>A0ABQ5BAX1_9ASTR</name>
<evidence type="ECO:0000313" key="3">
    <source>
        <dbReference type="Proteomes" id="UP001151760"/>
    </source>
</evidence>